<evidence type="ECO:0000259" key="4">
    <source>
        <dbReference type="Pfam" id="PF25183"/>
    </source>
</evidence>
<dbReference type="InterPro" id="IPR057601">
    <property type="entry name" value="Oar-like_b-barrel"/>
</dbReference>
<protein>
    <recommendedName>
        <fullName evidence="4">TonB-dependent transporter Oar-like beta-barrel domain-containing protein</fullName>
    </recommendedName>
</protein>
<organism evidence="5 6">
    <name type="scientific">Edaphobacter dinghuensis</name>
    <dbReference type="NCBI Taxonomy" id="1560005"/>
    <lineage>
        <taxon>Bacteria</taxon>
        <taxon>Pseudomonadati</taxon>
        <taxon>Acidobacteriota</taxon>
        <taxon>Terriglobia</taxon>
        <taxon>Terriglobales</taxon>
        <taxon>Acidobacteriaceae</taxon>
        <taxon>Edaphobacter</taxon>
    </lineage>
</organism>
<gene>
    <name evidence="5" type="ORF">GCM10011585_29190</name>
</gene>
<evidence type="ECO:0000313" key="5">
    <source>
        <dbReference type="EMBL" id="GGG83630.1"/>
    </source>
</evidence>
<comment type="caution">
    <text evidence="5">The sequence shown here is derived from an EMBL/GenBank/DDBJ whole genome shotgun (WGS) entry which is preliminary data.</text>
</comment>
<keyword evidence="2" id="KW-0472">Membrane</keyword>
<keyword evidence="6" id="KW-1185">Reference proteome</keyword>
<evidence type="ECO:0000256" key="2">
    <source>
        <dbReference type="ARBA" id="ARBA00023136"/>
    </source>
</evidence>
<proteinExistence type="predicted"/>
<comment type="subcellular location">
    <subcellularLocation>
        <location evidence="1">Cell outer membrane</location>
    </subcellularLocation>
</comment>
<dbReference type="EMBL" id="BMGT01000003">
    <property type="protein sequence ID" value="GGG83630.1"/>
    <property type="molecule type" value="Genomic_DNA"/>
</dbReference>
<keyword evidence="3" id="KW-0998">Cell outer membrane</keyword>
<sequence length="1176" mass="127031">MTGTITDPSSHVIANASIEVKNKETGIVFPGKTNASGVYSIQFLPIGDYTLTVAATGFKQAAIDTFHLVGGQDARFDVVLDVGSVNEVVTVSTLPPVINTQDSTLSTTFSAGMISQLPLVSDNVMTLGLLTPGAIQPTPSGYDNISHPGGFSNPSFNVNGNREQANNFTLDGLDINDAIDNWMAYTPSRNSLQEYRMVTGNNTAEYGNANGGQVVMTTKSGTNQFHGETFFQFQNTLMNANAWAAKHNTPVVTRQPLNRAYFGGTLGGPIRRDKLFFFVDYRGVRQHQTTESFGYQPDPAIGGNPNLDMTGQAGLKGTGMAYDPITLQNYPVTNPAAQFLLEHPELFPACNLRSSPNGPCITNSSGDNYEGLVRNGTTINQGDVKLDWKTTERDIVSGRYTQVDNRSATTKILIPIDTPVNGSYPYHGFVVNWTHTFSSNIVNEARIGFSRTRYTNYPDDITGLIGTNGNKDLGIPGPTQVFPGMPSISLSGISPLNASWGAGGGGKATDGVVNAFTYGDKVEWLIGKHSLKFGAQAIRYQENRYYSGNTGPIGSWTFSGNSTNTTLSTGSAWSDFLVDKASAFAIGNSAGRWGMRQWRPAIFFQDDYKLRPDLTVNLGMRWEYDQPMYEVNNRQSNINPWTGAISFAGQNGVSRSLVHAFWGGFMPRVGFAYAPERLENRFVVRGGYAITNFMEGLGANQRMTQNPFFVYSASQTAVATPLAMTNGYPAVTAITPANIAGNLIGWDPNIKPALVQQFDLILAYQLNRSMGLQVGYVGQDGHHLANLLGLNQANCSTISLTPGATPCDSPLANILPAMANHNVQYTESEGVMNYNALQATLTQHATHDLDFIFNYTYSKAMTDSPGYYGSSGVLGSANAYPQDSNNLAGDYGPSYFDATHIISFAVTYTLPIGRGKLIGKNFNGFEDSLLGGWKASLSGNWHTGFPQTVFSNRYYLVNGTAGNNVVRANQYRPLKIRHRSFANWLGTDPSAAPMASYVTTPMSCESKTIQVVTGTTNRFGMAGATSSSNATPTGTFTGSCPTNPNHITINPNAEYSSVKTLPTATNGHATTTNTIFTSNDNGTSAFGDELTTGFGTSRFGALRDPNFHTFDASASKDFAFSQNVILGFRADAYNVFNTVSWAPFNDNITSTNFGSITSTGTLTTERHLQLGLNLRF</sequence>
<dbReference type="Pfam" id="PF13620">
    <property type="entry name" value="CarboxypepD_reg"/>
    <property type="match status" value="1"/>
</dbReference>
<evidence type="ECO:0000256" key="3">
    <source>
        <dbReference type="ARBA" id="ARBA00023237"/>
    </source>
</evidence>
<dbReference type="SUPFAM" id="SSF49464">
    <property type="entry name" value="Carboxypeptidase regulatory domain-like"/>
    <property type="match status" value="1"/>
</dbReference>
<dbReference type="InterPro" id="IPR008969">
    <property type="entry name" value="CarboxyPept-like_regulatory"/>
</dbReference>
<dbReference type="SUPFAM" id="SSF56935">
    <property type="entry name" value="Porins"/>
    <property type="match status" value="1"/>
</dbReference>
<dbReference type="GO" id="GO:0009279">
    <property type="term" value="C:cell outer membrane"/>
    <property type="evidence" value="ECO:0007669"/>
    <property type="project" value="UniProtKB-SubCell"/>
</dbReference>
<dbReference type="InterPro" id="IPR036942">
    <property type="entry name" value="Beta-barrel_TonB_sf"/>
</dbReference>
<accession>A0A917HLW7</accession>
<feature type="domain" description="TonB-dependent transporter Oar-like beta-barrel" evidence="4">
    <location>
        <begin position="1043"/>
        <end position="1169"/>
    </location>
</feature>
<name>A0A917HLW7_9BACT</name>
<dbReference type="Gene3D" id="2.60.40.1120">
    <property type="entry name" value="Carboxypeptidase-like, regulatory domain"/>
    <property type="match status" value="1"/>
</dbReference>
<evidence type="ECO:0000256" key="1">
    <source>
        <dbReference type="ARBA" id="ARBA00004442"/>
    </source>
</evidence>
<dbReference type="Proteomes" id="UP000647241">
    <property type="component" value="Unassembled WGS sequence"/>
</dbReference>
<dbReference type="AlphaFoldDB" id="A0A917HLW7"/>
<reference evidence="5" key="1">
    <citation type="journal article" date="2014" name="Int. J. Syst. Evol. Microbiol.">
        <title>Complete genome sequence of Corynebacterium casei LMG S-19264T (=DSM 44701T), isolated from a smear-ripened cheese.</title>
        <authorList>
            <consortium name="US DOE Joint Genome Institute (JGI-PGF)"/>
            <person name="Walter F."/>
            <person name="Albersmeier A."/>
            <person name="Kalinowski J."/>
            <person name="Ruckert C."/>
        </authorList>
    </citation>
    <scope>NUCLEOTIDE SEQUENCE</scope>
    <source>
        <strain evidence="5">CGMCC 1.12997</strain>
    </source>
</reference>
<feature type="domain" description="TonB-dependent transporter Oar-like beta-barrel" evidence="4">
    <location>
        <begin position="217"/>
        <end position="997"/>
    </location>
</feature>
<reference evidence="5" key="2">
    <citation type="submission" date="2020-09" db="EMBL/GenBank/DDBJ databases">
        <authorList>
            <person name="Sun Q."/>
            <person name="Zhou Y."/>
        </authorList>
    </citation>
    <scope>NUCLEOTIDE SEQUENCE</scope>
    <source>
        <strain evidence="5">CGMCC 1.12997</strain>
    </source>
</reference>
<evidence type="ECO:0000313" key="6">
    <source>
        <dbReference type="Proteomes" id="UP000647241"/>
    </source>
</evidence>
<dbReference type="Gene3D" id="2.40.170.20">
    <property type="entry name" value="TonB-dependent receptor, beta-barrel domain"/>
    <property type="match status" value="1"/>
</dbReference>
<dbReference type="Pfam" id="PF25183">
    <property type="entry name" value="OMP_b-brl_4"/>
    <property type="match status" value="2"/>
</dbReference>